<dbReference type="InParanoid" id="Q01XI4"/>
<reference evidence="2" key="1">
    <citation type="submission" date="2006-10" db="EMBL/GenBank/DDBJ databases">
        <title>Complete sequence of Solibacter usitatus Ellin6076.</title>
        <authorList>
            <consortium name="US DOE Joint Genome Institute"/>
            <person name="Copeland A."/>
            <person name="Lucas S."/>
            <person name="Lapidus A."/>
            <person name="Barry K."/>
            <person name="Detter J.C."/>
            <person name="Glavina del Rio T."/>
            <person name="Hammon N."/>
            <person name="Israni S."/>
            <person name="Dalin E."/>
            <person name="Tice H."/>
            <person name="Pitluck S."/>
            <person name="Thompson L.S."/>
            <person name="Brettin T."/>
            <person name="Bruce D."/>
            <person name="Han C."/>
            <person name="Tapia R."/>
            <person name="Gilna P."/>
            <person name="Schmutz J."/>
            <person name="Larimer F."/>
            <person name="Land M."/>
            <person name="Hauser L."/>
            <person name="Kyrpides N."/>
            <person name="Mikhailova N."/>
            <person name="Janssen P.H."/>
            <person name="Kuske C.R."/>
            <person name="Richardson P."/>
        </authorList>
    </citation>
    <scope>NUCLEOTIDE SEQUENCE</scope>
    <source>
        <strain evidence="2">Ellin6076</strain>
    </source>
</reference>
<evidence type="ECO:0000313" key="2">
    <source>
        <dbReference type="EMBL" id="ABJ85631.1"/>
    </source>
</evidence>
<gene>
    <name evidence="2" type="ordered locus">Acid_4672</name>
</gene>
<protein>
    <recommendedName>
        <fullName evidence="1">DUF218 domain-containing protein</fullName>
    </recommendedName>
</protein>
<dbReference type="AlphaFoldDB" id="Q01XI4"/>
<dbReference type="Pfam" id="PF02698">
    <property type="entry name" value="DUF218"/>
    <property type="match status" value="1"/>
</dbReference>
<dbReference type="EMBL" id="CP000473">
    <property type="protein sequence ID" value="ABJ85631.1"/>
    <property type="molecule type" value="Genomic_DNA"/>
</dbReference>
<sequence precursor="true">MRVWLWTAVALVLGGYILSAPLAGRWMLERLANQYPEMPVSSCPTADAIAVLAGTGPPRAGEMRRGEPLNRMEAGITLLRAGRAPRLVMATDGEEAKGLREIPDDRVLQLRPARDTADEARRIVGEARQQSWHRLILVTSGFHMGRALREFRRAAERAGVELTVIPFAADPQVYERWPPAAKSWAPSISGWEFSTRALREMFGQVGF</sequence>
<dbReference type="InterPro" id="IPR003848">
    <property type="entry name" value="DUF218"/>
</dbReference>
<name>Q01XI4_SOLUE</name>
<dbReference type="KEGG" id="sus:Acid_4672"/>
<dbReference type="HOGENOM" id="CLU_053514_1_1_0"/>
<accession>Q01XI4</accession>
<dbReference type="OrthoDB" id="9782395at2"/>
<dbReference type="InterPro" id="IPR051599">
    <property type="entry name" value="Cell_Envelope_Assoc"/>
</dbReference>
<feature type="domain" description="DUF218" evidence="1">
    <location>
        <begin position="47"/>
        <end position="203"/>
    </location>
</feature>
<proteinExistence type="predicted"/>
<dbReference type="eggNOG" id="COG1434">
    <property type="taxonomic scope" value="Bacteria"/>
</dbReference>
<dbReference type="GO" id="GO:0005886">
    <property type="term" value="C:plasma membrane"/>
    <property type="evidence" value="ECO:0007669"/>
    <property type="project" value="TreeGrafter"/>
</dbReference>
<dbReference type="PANTHER" id="PTHR30336">
    <property type="entry name" value="INNER MEMBRANE PROTEIN, PROBABLE PERMEASE"/>
    <property type="match status" value="1"/>
</dbReference>
<dbReference type="PANTHER" id="PTHR30336:SF4">
    <property type="entry name" value="ENVELOPE BIOGENESIS FACTOR ELYC"/>
    <property type="match status" value="1"/>
</dbReference>
<dbReference type="GO" id="GO:0000270">
    <property type="term" value="P:peptidoglycan metabolic process"/>
    <property type="evidence" value="ECO:0007669"/>
    <property type="project" value="TreeGrafter"/>
</dbReference>
<organism evidence="2">
    <name type="scientific">Solibacter usitatus (strain Ellin6076)</name>
    <dbReference type="NCBI Taxonomy" id="234267"/>
    <lineage>
        <taxon>Bacteria</taxon>
        <taxon>Pseudomonadati</taxon>
        <taxon>Acidobacteriota</taxon>
        <taxon>Terriglobia</taxon>
        <taxon>Bryobacterales</taxon>
        <taxon>Solibacteraceae</taxon>
        <taxon>Candidatus Solibacter</taxon>
    </lineage>
</organism>
<dbReference type="GO" id="GO:0043164">
    <property type="term" value="P:Gram-negative-bacterium-type cell wall biogenesis"/>
    <property type="evidence" value="ECO:0007669"/>
    <property type="project" value="TreeGrafter"/>
</dbReference>
<dbReference type="CDD" id="cd06259">
    <property type="entry name" value="YdcF-like"/>
    <property type="match status" value="1"/>
</dbReference>
<evidence type="ECO:0000259" key="1">
    <source>
        <dbReference type="Pfam" id="PF02698"/>
    </source>
</evidence>